<sequence length="60" mass="6163">MLHVAPGTEVISHLTALLPAPANPTAGTLAGVAMATRPAGREQQHVVGGMPPQMWLLQGL</sequence>
<reference evidence="1 2" key="1">
    <citation type="submission" date="2019-03" db="EMBL/GenBank/DDBJ databases">
        <title>First draft genome of Liparis tanakae, snailfish: a comprehensive survey of snailfish specific genes.</title>
        <authorList>
            <person name="Kim W."/>
            <person name="Song I."/>
            <person name="Jeong J.-H."/>
            <person name="Kim D."/>
            <person name="Kim S."/>
            <person name="Ryu S."/>
            <person name="Song J.Y."/>
            <person name="Lee S.K."/>
        </authorList>
    </citation>
    <scope>NUCLEOTIDE SEQUENCE [LARGE SCALE GENOMIC DNA]</scope>
    <source>
        <tissue evidence="1">Muscle</tissue>
    </source>
</reference>
<comment type="caution">
    <text evidence="1">The sequence shown here is derived from an EMBL/GenBank/DDBJ whole genome shotgun (WGS) entry which is preliminary data.</text>
</comment>
<accession>A0A4Z2HYX1</accession>
<evidence type="ECO:0000313" key="1">
    <source>
        <dbReference type="EMBL" id="TNN70183.1"/>
    </source>
</evidence>
<dbReference type="EMBL" id="SRLO01000166">
    <property type="protein sequence ID" value="TNN70183.1"/>
    <property type="molecule type" value="Genomic_DNA"/>
</dbReference>
<organism evidence="1 2">
    <name type="scientific">Liparis tanakae</name>
    <name type="common">Tanaka's snailfish</name>
    <dbReference type="NCBI Taxonomy" id="230148"/>
    <lineage>
        <taxon>Eukaryota</taxon>
        <taxon>Metazoa</taxon>
        <taxon>Chordata</taxon>
        <taxon>Craniata</taxon>
        <taxon>Vertebrata</taxon>
        <taxon>Euteleostomi</taxon>
        <taxon>Actinopterygii</taxon>
        <taxon>Neopterygii</taxon>
        <taxon>Teleostei</taxon>
        <taxon>Neoteleostei</taxon>
        <taxon>Acanthomorphata</taxon>
        <taxon>Eupercaria</taxon>
        <taxon>Perciformes</taxon>
        <taxon>Cottioidei</taxon>
        <taxon>Cottales</taxon>
        <taxon>Liparidae</taxon>
        <taxon>Liparis</taxon>
    </lineage>
</organism>
<name>A0A4Z2HYX1_9TELE</name>
<evidence type="ECO:0000313" key="2">
    <source>
        <dbReference type="Proteomes" id="UP000314294"/>
    </source>
</evidence>
<keyword evidence="2" id="KW-1185">Reference proteome</keyword>
<gene>
    <name evidence="1" type="ORF">EYF80_019554</name>
</gene>
<proteinExistence type="predicted"/>
<dbReference type="Proteomes" id="UP000314294">
    <property type="component" value="Unassembled WGS sequence"/>
</dbReference>
<protein>
    <submittedName>
        <fullName evidence="1">Uncharacterized protein</fullName>
    </submittedName>
</protein>
<dbReference type="AlphaFoldDB" id="A0A4Z2HYX1"/>